<organism evidence="1 2">
    <name type="scientific">Panagrolaimus sp. PS1159</name>
    <dbReference type="NCBI Taxonomy" id="55785"/>
    <lineage>
        <taxon>Eukaryota</taxon>
        <taxon>Metazoa</taxon>
        <taxon>Ecdysozoa</taxon>
        <taxon>Nematoda</taxon>
        <taxon>Chromadorea</taxon>
        <taxon>Rhabditida</taxon>
        <taxon>Tylenchina</taxon>
        <taxon>Panagrolaimomorpha</taxon>
        <taxon>Panagrolaimoidea</taxon>
        <taxon>Panagrolaimidae</taxon>
        <taxon>Panagrolaimus</taxon>
    </lineage>
</organism>
<proteinExistence type="predicted"/>
<sequence length="205" mass="23157">MTSPPPSFQLALIGMKSSGKSAIAVKYITKRFLGEYCSDLAWADIFVVVYDITSRLSFQLAEQFLQQIALHQSDHSLCARENHKTLLLATKSDLERYRQVNESDGEKLAKKYSALFAEICATGQHSKVLHALHKPIEQLMKERASKRSPSPRLYSSDSEIQRRQKGFSMSLKNVARSGTLRRSKSPKSAQQKQKTGSKLLKLFHN</sequence>
<evidence type="ECO:0000313" key="2">
    <source>
        <dbReference type="WBParaSite" id="PS1159_v2.g23224.t1"/>
    </source>
</evidence>
<reference evidence="2" key="1">
    <citation type="submission" date="2022-11" db="UniProtKB">
        <authorList>
            <consortium name="WormBaseParasite"/>
        </authorList>
    </citation>
    <scope>IDENTIFICATION</scope>
</reference>
<dbReference type="WBParaSite" id="PS1159_v2.g23224.t1">
    <property type="protein sequence ID" value="PS1159_v2.g23224.t1"/>
    <property type="gene ID" value="PS1159_v2.g23224"/>
</dbReference>
<evidence type="ECO:0000313" key="1">
    <source>
        <dbReference type="Proteomes" id="UP000887580"/>
    </source>
</evidence>
<name>A0AC35G2R9_9BILA</name>
<dbReference type="Proteomes" id="UP000887580">
    <property type="component" value="Unplaced"/>
</dbReference>
<accession>A0AC35G2R9</accession>
<protein>
    <submittedName>
        <fullName evidence="2">Uncharacterized protein</fullName>
    </submittedName>
</protein>